<accession>A0A9N8HRI7</accession>
<evidence type="ECO:0008006" key="4">
    <source>
        <dbReference type="Google" id="ProtNLM"/>
    </source>
</evidence>
<reference evidence="2" key="1">
    <citation type="submission" date="2020-06" db="EMBL/GenBank/DDBJ databases">
        <authorList>
            <consortium name="Plant Systems Biology data submission"/>
        </authorList>
    </citation>
    <scope>NUCLEOTIDE SEQUENCE</scope>
    <source>
        <strain evidence="2">D6</strain>
    </source>
</reference>
<dbReference type="AlphaFoldDB" id="A0A9N8HRI7"/>
<dbReference type="EMBL" id="CAICTM010001076">
    <property type="protein sequence ID" value="CAB9520153.1"/>
    <property type="molecule type" value="Genomic_DNA"/>
</dbReference>
<dbReference type="Proteomes" id="UP001153069">
    <property type="component" value="Unassembled WGS sequence"/>
</dbReference>
<sequence length="400" mass="45367">MLKDANTLPAFALAHVLDYLTFPETSVLFALSKAWRLRLSTDGEPIWKQQIQQKLGSGCSQVPPPDTFFVRRGGNVRMSCIARAFDVDPTQLTIVEGVWKPQDGYLDAGTLVKVEFAQARPAKVRTGRRRKTKSKPTRKLSTFSWWQQRKNFHLSQVLTAYLQDSKVAMVRTPNKFDCKFIADLKPLTARIENGVYMYSDDHGREYSSKNKFGYLADRYLLGYSVQGTEASARHFDSQGLAFGRCLGSTRSRGWCVLGQDESRVHHFLTMITQDERMELYGLHCINNLCYGTARKAVYLSSIRILLNAFMGAAEPGATFLYGTHVLRLPGTTENDDDPAGREDVSDDSDDDDDDESDPFEYLDTHRNYHNSYGLMADVMTVAIGTSRVVSFYYYLNRYYG</sequence>
<gene>
    <name evidence="2" type="ORF">SEMRO_1078_G238740.1</name>
</gene>
<evidence type="ECO:0000256" key="1">
    <source>
        <dbReference type="SAM" id="MobiDB-lite"/>
    </source>
</evidence>
<feature type="compositionally biased region" description="Acidic residues" evidence="1">
    <location>
        <begin position="344"/>
        <end position="360"/>
    </location>
</feature>
<organism evidence="2 3">
    <name type="scientific">Seminavis robusta</name>
    <dbReference type="NCBI Taxonomy" id="568900"/>
    <lineage>
        <taxon>Eukaryota</taxon>
        <taxon>Sar</taxon>
        <taxon>Stramenopiles</taxon>
        <taxon>Ochrophyta</taxon>
        <taxon>Bacillariophyta</taxon>
        <taxon>Bacillariophyceae</taxon>
        <taxon>Bacillariophycidae</taxon>
        <taxon>Naviculales</taxon>
        <taxon>Naviculaceae</taxon>
        <taxon>Seminavis</taxon>
    </lineage>
</organism>
<evidence type="ECO:0000313" key="3">
    <source>
        <dbReference type="Proteomes" id="UP001153069"/>
    </source>
</evidence>
<protein>
    <recommendedName>
        <fullName evidence="4">F-box domain-containing protein</fullName>
    </recommendedName>
</protein>
<proteinExistence type="predicted"/>
<comment type="caution">
    <text evidence="2">The sequence shown here is derived from an EMBL/GenBank/DDBJ whole genome shotgun (WGS) entry which is preliminary data.</text>
</comment>
<keyword evidence="3" id="KW-1185">Reference proteome</keyword>
<name>A0A9N8HRI7_9STRA</name>
<feature type="region of interest" description="Disordered" evidence="1">
    <location>
        <begin position="330"/>
        <end position="360"/>
    </location>
</feature>
<evidence type="ECO:0000313" key="2">
    <source>
        <dbReference type="EMBL" id="CAB9520153.1"/>
    </source>
</evidence>